<dbReference type="Gene3D" id="1.20.210.10">
    <property type="entry name" value="Cytochrome c oxidase-like, subunit I domain"/>
    <property type="match status" value="1"/>
</dbReference>
<evidence type="ECO:0000313" key="3">
    <source>
        <dbReference type="Proteomes" id="UP001228905"/>
    </source>
</evidence>
<feature type="transmembrane region" description="Helical" evidence="1">
    <location>
        <begin position="103"/>
        <end position="123"/>
    </location>
</feature>
<comment type="caution">
    <text evidence="2">The sequence shown here is derived from an EMBL/GenBank/DDBJ whole genome shotgun (WGS) entry which is preliminary data.</text>
</comment>
<dbReference type="EMBL" id="JAUSVS010000006">
    <property type="protein sequence ID" value="MDQ0465352.1"/>
    <property type="molecule type" value="Genomic_DNA"/>
</dbReference>
<sequence length="127" mass="13804">MPRVSLAFFTTALLCGLTGMVWGSYMGATQNFILAPAHAHLNLLGWVTLSIMGTFYALAGDRASRRLAWANWAVSTLGVIIMTPMLAYLLSGHEKEIGPLMPIPELTVIIGMLLFAVSVLSLWRKPA</sequence>
<name>A0ABU0ITL4_9CAUL</name>
<accession>A0ABU0ITL4</accession>
<keyword evidence="1" id="KW-0812">Transmembrane</keyword>
<organism evidence="2 3">
    <name type="scientific">Caulobacter ginsengisoli</name>
    <dbReference type="NCBI Taxonomy" id="400775"/>
    <lineage>
        <taxon>Bacteria</taxon>
        <taxon>Pseudomonadati</taxon>
        <taxon>Pseudomonadota</taxon>
        <taxon>Alphaproteobacteria</taxon>
        <taxon>Caulobacterales</taxon>
        <taxon>Caulobacteraceae</taxon>
        <taxon>Caulobacter</taxon>
    </lineage>
</organism>
<gene>
    <name evidence="2" type="ORF">QO010_003139</name>
</gene>
<dbReference type="InterPro" id="IPR036927">
    <property type="entry name" value="Cyt_c_oxase-like_su1_sf"/>
</dbReference>
<keyword evidence="3" id="KW-1185">Reference proteome</keyword>
<dbReference type="RefSeq" id="WP_307350591.1">
    <property type="nucleotide sequence ID" value="NZ_JAUSVS010000006.1"/>
</dbReference>
<evidence type="ECO:0000256" key="1">
    <source>
        <dbReference type="SAM" id="Phobius"/>
    </source>
</evidence>
<keyword evidence="1" id="KW-1133">Transmembrane helix</keyword>
<evidence type="ECO:0000313" key="2">
    <source>
        <dbReference type="EMBL" id="MDQ0465352.1"/>
    </source>
</evidence>
<proteinExistence type="predicted"/>
<dbReference type="SUPFAM" id="SSF81442">
    <property type="entry name" value="Cytochrome c oxidase subunit I-like"/>
    <property type="match status" value="1"/>
</dbReference>
<feature type="transmembrane region" description="Helical" evidence="1">
    <location>
        <begin position="39"/>
        <end position="58"/>
    </location>
</feature>
<dbReference type="Proteomes" id="UP001228905">
    <property type="component" value="Unassembled WGS sequence"/>
</dbReference>
<feature type="transmembrane region" description="Helical" evidence="1">
    <location>
        <begin position="70"/>
        <end position="91"/>
    </location>
</feature>
<keyword evidence="1" id="KW-0472">Membrane</keyword>
<protein>
    <submittedName>
        <fullName evidence="2">Na+/phosphate symporter</fullName>
    </submittedName>
</protein>
<reference evidence="2 3" key="1">
    <citation type="submission" date="2023-07" db="EMBL/GenBank/DDBJ databases">
        <title>Genomic Encyclopedia of Type Strains, Phase IV (KMG-IV): sequencing the most valuable type-strain genomes for metagenomic binning, comparative biology and taxonomic classification.</title>
        <authorList>
            <person name="Goeker M."/>
        </authorList>
    </citation>
    <scope>NUCLEOTIDE SEQUENCE [LARGE SCALE GENOMIC DNA]</scope>
    <source>
        <strain evidence="2 3">DSM 18695</strain>
    </source>
</reference>